<proteinExistence type="predicted"/>
<name>A0A5E7U655_PSEFL</name>
<reference evidence="1 2" key="1">
    <citation type="submission" date="2019-09" db="EMBL/GenBank/DDBJ databases">
        <authorList>
            <person name="Chandra G."/>
            <person name="Truman W A."/>
        </authorList>
    </citation>
    <scope>NUCLEOTIDE SEQUENCE [LARGE SCALE GENOMIC DNA]</scope>
    <source>
        <strain evidence="1">PS938</strain>
    </source>
</reference>
<accession>A0A5E7U655</accession>
<evidence type="ECO:0000313" key="2">
    <source>
        <dbReference type="Proteomes" id="UP000327191"/>
    </source>
</evidence>
<organism evidence="1 2">
    <name type="scientific">Pseudomonas fluorescens</name>
    <dbReference type="NCBI Taxonomy" id="294"/>
    <lineage>
        <taxon>Bacteria</taxon>
        <taxon>Pseudomonadati</taxon>
        <taxon>Pseudomonadota</taxon>
        <taxon>Gammaproteobacteria</taxon>
        <taxon>Pseudomonadales</taxon>
        <taxon>Pseudomonadaceae</taxon>
        <taxon>Pseudomonas</taxon>
    </lineage>
</organism>
<sequence>MSSNFNEIWMLKMKSRPLFFNKQNELTPPSSVNIIGSHGLAKRAELYPGDRVNTLFCESKTAFRGGFFMSVQMLNLF</sequence>
<evidence type="ECO:0000313" key="1">
    <source>
        <dbReference type="EMBL" id="VVQ05566.1"/>
    </source>
</evidence>
<dbReference type="EMBL" id="CABVJE010000012">
    <property type="protein sequence ID" value="VVQ05566.1"/>
    <property type="molecule type" value="Genomic_DNA"/>
</dbReference>
<dbReference type="Proteomes" id="UP000327191">
    <property type="component" value="Unassembled WGS sequence"/>
</dbReference>
<gene>
    <name evidence="1" type="ORF">PS938_02940</name>
</gene>
<dbReference type="AlphaFoldDB" id="A0A5E7U655"/>
<protein>
    <submittedName>
        <fullName evidence="1">Uncharacterized protein</fullName>
    </submittedName>
</protein>